<feature type="compositionally biased region" description="Low complexity" evidence="1">
    <location>
        <begin position="342"/>
        <end position="357"/>
    </location>
</feature>
<dbReference type="EMBL" id="JASNQZ010000006">
    <property type="protein sequence ID" value="KAL0955895.1"/>
    <property type="molecule type" value="Genomic_DNA"/>
</dbReference>
<feature type="compositionally biased region" description="Low complexity" evidence="1">
    <location>
        <begin position="255"/>
        <end position="284"/>
    </location>
</feature>
<evidence type="ECO:0000256" key="1">
    <source>
        <dbReference type="SAM" id="MobiDB-lite"/>
    </source>
</evidence>
<feature type="compositionally biased region" description="Polar residues" evidence="1">
    <location>
        <begin position="820"/>
        <end position="834"/>
    </location>
</feature>
<feature type="compositionally biased region" description="Low complexity" evidence="1">
    <location>
        <begin position="847"/>
        <end position="870"/>
    </location>
</feature>
<feature type="region of interest" description="Disordered" evidence="1">
    <location>
        <begin position="502"/>
        <end position="530"/>
    </location>
</feature>
<protein>
    <recommendedName>
        <fullName evidence="4">Proteophosphoglycan ppg4</fullName>
    </recommendedName>
</protein>
<accession>A0ABR3JJE8</accession>
<feature type="compositionally biased region" description="Polar residues" evidence="1">
    <location>
        <begin position="180"/>
        <end position="192"/>
    </location>
</feature>
<feature type="compositionally biased region" description="Polar residues" evidence="1">
    <location>
        <begin position="67"/>
        <end position="110"/>
    </location>
</feature>
<feature type="compositionally biased region" description="Polar residues" evidence="1">
    <location>
        <begin position="594"/>
        <end position="606"/>
    </location>
</feature>
<evidence type="ECO:0000313" key="2">
    <source>
        <dbReference type="EMBL" id="KAL0955895.1"/>
    </source>
</evidence>
<reference evidence="3" key="1">
    <citation type="submission" date="2024-06" db="EMBL/GenBank/DDBJ databases">
        <title>Multi-omics analyses provide insights into the biosynthesis of the anticancer antibiotic pleurotin in Hohenbuehelia grisea.</title>
        <authorList>
            <person name="Weaver J.A."/>
            <person name="Alberti F."/>
        </authorList>
    </citation>
    <scope>NUCLEOTIDE SEQUENCE [LARGE SCALE GENOMIC DNA]</scope>
    <source>
        <strain evidence="3">T-177</strain>
    </source>
</reference>
<feature type="region of interest" description="Disordered" evidence="1">
    <location>
        <begin position="569"/>
        <end position="678"/>
    </location>
</feature>
<gene>
    <name evidence="2" type="ORF">HGRIS_002092</name>
</gene>
<feature type="region of interest" description="Disordered" evidence="1">
    <location>
        <begin position="1"/>
        <end position="26"/>
    </location>
</feature>
<keyword evidence="3" id="KW-1185">Reference proteome</keyword>
<feature type="region of interest" description="Disordered" evidence="1">
    <location>
        <begin position="773"/>
        <end position="988"/>
    </location>
</feature>
<feature type="region of interest" description="Disordered" evidence="1">
    <location>
        <begin position="53"/>
        <end position="294"/>
    </location>
</feature>
<feature type="compositionally biased region" description="Polar residues" evidence="1">
    <location>
        <begin position="331"/>
        <end position="341"/>
    </location>
</feature>
<feature type="compositionally biased region" description="Polar residues" evidence="1">
    <location>
        <begin position="229"/>
        <end position="247"/>
    </location>
</feature>
<evidence type="ECO:0000313" key="3">
    <source>
        <dbReference type="Proteomes" id="UP001556367"/>
    </source>
</evidence>
<feature type="compositionally biased region" description="Pro residues" evidence="1">
    <location>
        <begin position="940"/>
        <end position="950"/>
    </location>
</feature>
<proteinExistence type="predicted"/>
<feature type="compositionally biased region" description="Polar residues" evidence="1">
    <location>
        <begin position="617"/>
        <end position="643"/>
    </location>
</feature>
<feature type="compositionally biased region" description="Low complexity" evidence="1">
    <location>
        <begin position="117"/>
        <end position="174"/>
    </location>
</feature>
<sequence length="1192" mass="128830">MAAACYPGRPDTSHSLGGPSGSGYSQAVVTDLDFQDNRYPALASPSIRASSMLVGSSDISPQWDPQGPQTDATEANQRQSQAFQSSPRQEQFSPQEMENGRPPTSDSASGTARGPGQSSSRQPATQSPSQSPTLSQSLYPSQMLFRATSSGSGTTPTTDIQSLRSLQSQSPQSPGFAVPSSHTGRQEASVSYSLPPGTARRVVERYSLDDQTNGDRAPSRESEGLGSHMPQQGPGSHMPTQRNSVASASLGVPDRPSSLLPSSPRHPSLPLAGVGVNGNVSNPNSPFPQHMLPLSASPTYSPPISPNMRAYAQQPTYINPGAPAPATNPTYSPALSSQARFQQPQSQPQPVQYQQPQRVQPVQEEVCVECAMRDQDMADVDVLTPGVWERESDAQYQDLLQRELEEEATGIRYSANGSGEGHSQKPRARGGRLTEQNIRIWLTMNPREPAARQQTLSAYIKSQRSLLEAEALAHARAMQEAQTLDNRMRDAYSQLRRSAYDTGSTALPDETGGVRIKPPVPISPSSPYTPSAYVPQPPSHAYDTHGRGHSREITLLENGMIVEHVDVRKEEREARERRRKEEKRARKSSRSSGVDVTSMYSTQSFPASPLLPGDSMGLSQSGQPYSRYSQATMSTTGRPTSVLTAPLDGMAGRSRPDLPRAYSQASFSDAHSLGPGSPKRRFLGFKNLTGWRSQDSLAPSGMSVMSGSVVNMHVALAREGSRPYSASPIDLNTPTRRSQIWPPVAEYPEQKEEHPVEKPKKKKNGLAKIWRLVTGSGKHDTPHADSIKSSGDRTEDDAPLAPPPPLSYLVDRTPGEALSGSMSSPSTRHMSTPSLAPVSPKMPGVPLSPGMSSSTPPSSMLPSPVSSRPSAHLEIVDPSADSWKSNGGIEDPSLQLSRDQRLDESMLPDGALKPGVSRNVQPMNSEPDMRRRSSQSPATVRPPLPTPPQSRPLSVMSRDKSLPPLPGNNTFPADARPRSGTTGNADRPRTVYAYDVRALPPGSGPAHDFLPPQAGFRAPDARRQSFGGMSSRPNFAAQTMPAQYKAGADARQSFSPQYDDFGLSRYSLRNEQTQNVPTTVSATPKRKSRFGLSSLLGKKHSQPEKESLGLGYDTQQLQFPAMRQSVSDMQEDMSASAYAASTSRHSAISGVGPNTARMSVASRKALDDLVSQDPDFIAYRYPSNEQRFDLLR</sequence>
<feature type="region of interest" description="Disordered" evidence="1">
    <location>
        <begin position="315"/>
        <end position="357"/>
    </location>
</feature>
<name>A0ABR3JJE8_9AGAR</name>
<feature type="compositionally biased region" description="Low complexity" evidence="1">
    <location>
        <begin position="319"/>
        <end position="330"/>
    </location>
</feature>
<feature type="compositionally biased region" description="Basic and acidic residues" evidence="1">
    <location>
        <begin position="777"/>
        <end position="793"/>
    </location>
</feature>
<comment type="caution">
    <text evidence="2">The sequence shown here is derived from an EMBL/GenBank/DDBJ whole genome shotgun (WGS) entry which is preliminary data.</text>
</comment>
<organism evidence="2 3">
    <name type="scientific">Hohenbuehelia grisea</name>
    <dbReference type="NCBI Taxonomy" id="104357"/>
    <lineage>
        <taxon>Eukaryota</taxon>
        <taxon>Fungi</taxon>
        <taxon>Dikarya</taxon>
        <taxon>Basidiomycota</taxon>
        <taxon>Agaricomycotina</taxon>
        <taxon>Agaricomycetes</taxon>
        <taxon>Agaricomycetidae</taxon>
        <taxon>Agaricales</taxon>
        <taxon>Pleurotineae</taxon>
        <taxon>Pleurotaceae</taxon>
        <taxon>Hohenbuehelia</taxon>
    </lineage>
</organism>
<feature type="region of interest" description="Disordered" evidence="1">
    <location>
        <begin position="1074"/>
        <end position="1106"/>
    </location>
</feature>
<dbReference type="Proteomes" id="UP001556367">
    <property type="component" value="Unassembled WGS sequence"/>
</dbReference>
<feature type="compositionally biased region" description="Basic residues" evidence="1">
    <location>
        <begin position="577"/>
        <end position="589"/>
    </location>
</feature>
<evidence type="ECO:0008006" key="4">
    <source>
        <dbReference type="Google" id="ProtNLM"/>
    </source>
</evidence>